<dbReference type="EMBL" id="CP088295">
    <property type="protein sequence ID" value="UUY02804.1"/>
    <property type="molecule type" value="Genomic_DNA"/>
</dbReference>
<dbReference type="Proteomes" id="UP001058860">
    <property type="component" value="Chromosome"/>
</dbReference>
<dbReference type="RefSeq" id="WP_353863326.1">
    <property type="nucleotide sequence ID" value="NZ_CP088295.1"/>
</dbReference>
<feature type="region of interest" description="Disordered" evidence="1">
    <location>
        <begin position="1"/>
        <end position="29"/>
    </location>
</feature>
<evidence type="ECO:0000313" key="3">
    <source>
        <dbReference type="EMBL" id="UUY02804.1"/>
    </source>
</evidence>
<evidence type="ECO:0000256" key="1">
    <source>
        <dbReference type="SAM" id="MobiDB-lite"/>
    </source>
</evidence>
<dbReference type="Pfam" id="PF01464">
    <property type="entry name" value="SLT"/>
    <property type="match status" value="1"/>
</dbReference>
<dbReference type="SUPFAM" id="SSF53955">
    <property type="entry name" value="Lysozyme-like"/>
    <property type="match status" value="1"/>
</dbReference>
<proteinExistence type="predicted"/>
<keyword evidence="4" id="KW-1185">Reference proteome</keyword>
<dbReference type="PANTHER" id="PTHR37423">
    <property type="entry name" value="SOLUBLE LYTIC MUREIN TRANSGLYCOSYLASE-RELATED"/>
    <property type="match status" value="1"/>
</dbReference>
<feature type="domain" description="Transglycosylase SLT" evidence="2">
    <location>
        <begin position="73"/>
        <end position="185"/>
    </location>
</feature>
<name>A0ABY5PDP2_9ACTN</name>
<accession>A0ABY5PDP2</accession>
<dbReference type="CDD" id="cd16896">
    <property type="entry name" value="LT_Slt70-like"/>
    <property type="match status" value="1"/>
</dbReference>
<dbReference type="InterPro" id="IPR008258">
    <property type="entry name" value="Transglycosylase_SLT_dom_1"/>
</dbReference>
<organism evidence="3 4">
    <name type="scientific">Svornostia abyssi</name>
    <dbReference type="NCBI Taxonomy" id="2898438"/>
    <lineage>
        <taxon>Bacteria</taxon>
        <taxon>Bacillati</taxon>
        <taxon>Actinomycetota</taxon>
        <taxon>Thermoleophilia</taxon>
        <taxon>Solirubrobacterales</taxon>
        <taxon>Baekduiaceae</taxon>
        <taxon>Svornostia</taxon>
    </lineage>
</organism>
<dbReference type="PANTHER" id="PTHR37423:SF5">
    <property type="entry name" value="SOLUBLE LYTIC MUREIN TRANSGLYCOSYLASE"/>
    <property type="match status" value="1"/>
</dbReference>
<reference evidence="4" key="1">
    <citation type="submission" date="2021-11" db="EMBL/GenBank/DDBJ databases">
        <title>Cultivation dependent microbiological survey of springs from the worlds oldest radium mine currently devoted to the extraction of radon-saturated water.</title>
        <authorList>
            <person name="Kapinusova G."/>
            <person name="Smrhova T."/>
            <person name="Strejcek M."/>
            <person name="Suman J."/>
            <person name="Jani K."/>
            <person name="Pajer P."/>
            <person name="Uhlik O."/>
        </authorList>
    </citation>
    <scope>NUCLEOTIDE SEQUENCE [LARGE SCALE GENOMIC DNA]</scope>
    <source>
        <strain evidence="4">J379</strain>
    </source>
</reference>
<sequence>MSARPTAHQLRGGTSRRRPTARQSTARRRSLRRRRFAIVLVALAAAVAGAVMLAPQLHQAAEEITLPLRHEDIIRQQAQDKNLPPDLIAAVIYAESRFRDQTSPAGAKGLMQITPETAQYIAQKSGGTAFELRDLGTPQINIAYGSWYLRYLLDRYGENELLALAAYNGGEGNVDRWLGEHGAEGKVFSAETIPFPETRHYVQKVQEMRGEYRATYGTELGL</sequence>
<dbReference type="Gene3D" id="1.10.530.10">
    <property type="match status" value="1"/>
</dbReference>
<evidence type="ECO:0000313" key="4">
    <source>
        <dbReference type="Proteomes" id="UP001058860"/>
    </source>
</evidence>
<protein>
    <submittedName>
        <fullName evidence="3">Lytic transglycosylase domain-containing protein</fullName>
    </submittedName>
</protein>
<feature type="compositionally biased region" description="Basic residues" evidence="1">
    <location>
        <begin position="14"/>
        <end position="29"/>
    </location>
</feature>
<dbReference type="InterPro" id="IPR023346">
    <property type="entry name" value="Lysozyme-like_dom_sf"/>
</dbReference>
<gene>
    <name evidence="3" type="ORF">LRS13_19260</name>
</gene>
<evidence type="ECO:0000259" key="2">
    <source>
        <dbReference type="Pfam" id="PF01464"/>
    </source>
</evidence>